<proteinExistence type="predicted"/>
<accession>A0A1X0RJK5</accession>
<organism evidence="1 2">
    <name type="scientific">Rhizopus microsporus</name>
    <dbReference type="NCBI Taxonomy" id="58291"/>
    <lineage>
        <taxon>Eukaryota</taxon>
        <taxon>Fungi</taxon>
        <taxon>Fungi incertae sedis</taxon>
        <taxon>Mucoromycota</taxon>
        <taxon>Mucoromycotina</taxon>
        <taxon>Mucoromycetes</taxon>
        <taxon>Mucorales</taxon>
        <taxon>Mucorineae</taxon>
        <taxon>Rhizopodaceae</taxon>
        <taxon>Rhizopus</taxon>
    </lineage>
</organism>
<protein>
    <submittedName>
        <fullName evidence="1">Uncharacterized protein</fullName>
    </submittedName>
</protein>
<sequence>MPRDENMVMSKKIPSSMDKEKYTTSQLMWKCKCYHGSNILCNTTTLSISSIKMVHQAGIHWVPFYVKGDLDTKNGSRIYKHFLLVWQEMSPISPKRRYTEFYGHKPIWKAKFKHYTRLNYDNIEHYIYRLYVVLNLKNTKFVVKKKIKKYRDK</sequence>
<evidence type="ECO:0000313" key="2">
    <source>
        <dbReference type="Proteomes" id="UP000242381"/>
    </source>
</evidence>
<dbReference type="Proteomes" id="UP000242381">
    <property type="component" value="Unassembled WGS sequence"/>
</dbReference>
<dbReference type="EMBL" id="KV921750">
    <property type="protein sequence ID" value="ORE12253.1"/>
    <property type="molecule type" value="Genomic_DNA"/>
</dbReference>
<evidence type="ECO:0000313" key="1">
    <source>
        <dbReference type="EMBL" id="ORE12253.1"/>
    </source>
</evidence>
<gene>
    <name evidence="1" type="ORF">BCV71DRAFT_240297</name>
</gene>
<dbReference type="AlphaFoldDB" id="A0A1X0RJK5"/>
<name>A0A1X0RJK5_RHIZD</name>
<reference evidence="1 2" key="1">
    <citation type="journal article" date="2016" name="Proc. Natl. Acad. Sci. U.S.A.">
        <title>Lipid metabolic changes in an early divergent fungus govern the establishment of a mutualistic symbiosis with endobacteria.</title>
        <authorList>
            <person name="Lastovetsky O.A."/>
            <person name="Gaspar M.L."/>
            <person name="Mondo S.J."/>
            <person name="LaButti K.M."/>
            <person name="Sandor L."/>
            <person name="Grigoriev I.V."/>
            <person name="Henry S.A."/>
            <person name="Pawlowska T.E."/>
        </authorList>
    </citation>
    <scope>NUCLEOTIDE SEQUENCE [LARGE SCALE GENOMIC DNA]</scope>
    <source>
        <strain evidence="1 2">ATCC 11559</strain>
    </source>
</reference>